<keyword evidence="12" id="KW-0653">Protein transport</keyword>
<proteinExistence type="predicted"/>
<evidence type="ECO:0000313" key="19">
    <source>
        <dbReference type="Proteomes" id="UP000654075"/>
    </source>
</evidence>
<keyword evidence="4" id="KW-0150">Chloroplast</keyword>
<dbReference type="InterPro" id="IPR006703">
    <property type="entry name" value="G_AIG1"/>
</dbReference>
<evidence type="ECO:0000256" key="11">
    <source>
        <dbReference type="ARBA" id="ARBA00022842"/>
    </source>
</evidence>
<evidence type="ECO:0000256" key="2">
    <source>
        <dbReference type="ARBA" id="ARBA00004167"/>
    </source>
</evidence>
<evidence type="ECO:0000256" key="3">
    <source>
        <dbReference type="ARBA" id="ARBA00022448"/>
    </source>
</evidence>
<dbReference type="Proteomes" id="UP000654075">
    <property type="component" value="Unassembled WGS sequence"/>
</dbReference>
<evidence type="ECO:0000256" key="15">
    <source>
        <dbReference type="ARBA" id="ARBA00023136"/>
    </source>
</evidence>
<keyword evidence="19" id="KW-1185">Reference proteome</keyword>
<keyword evidence="3" id="KW-0813">Transport</keyword>
<evidence type="ECO:0000256" key="7">
    <source>
        <dbReference type="ARBA" id="ARBA00022723"/>
    </source>
</evidence>
<comment type="caution">
    <text evidence="18">The sequence shown here is derived from an EMBL/GenBank/DDBJ whole genome shotgun (WGS) entry which is preliminary data.</text>
</comment>
<feature type="domain" description="AIG1-type G" evidence="17">
    <location>
        <begin position="59"/>
        <end position="181"/>
    </location>
</feature>
<dbReference type="EMBL" id="CAJNNV010029576">
    <property type="protein sequence ID" value="CAE8629027.1"/>
    <property type="molecule type" value="Genomic_DNA"/>
</dbReference>
<dbReference type="SUPFAM" id="SSF52540">
    <property type="entry name" value="P-loop containing nucleoside triphosphate hydrolases"/>
    <property type="match status" value="1"/>
</dbReference>
<dbReference type="Gene3D" id="3.40.50.300">
    <property type="entry name" value="P-loop containing nucleotide triphosphate hydrolases"/>
    <property type="match status" value="1"/>
</dbReference>
<evidence type="ECO:0000256" key="4">
    <source>
        <dbReference type="ARBA" id="ARBA00022528"/>
    </source>
</evidence>
<dbReference type="GO" id="GO:0015031">
    <property type="term" value="P:protein transport"/>
    <property type="evidence" value="ECO:0007669"/>
    <property type="project" value="UniProtKB-KW"/>
</dbReference>
<comment type="cofactor">
    <cofactor evidence="1">
        <name>Mg(2+)</name>
        <dbReference type="ChEBI" id="CHEBI:18420"/>
    </cofactor>
</comment>
<keyword evidence="7" id="KW-0479">Metal-binding</keyword>
<evidence type="ECO:0000256" key="6">
    <source>
        <dbReference type="ARBA" id="ARBA00022692"/>
    </source>
</evidence>
<dbReference type="AlphaFoldDB" id="A0A813GPH4"/>
<organism evidence="18 19">
    <name type="scientific">Polarella glacialis</name>
    <name type="common">Dinoflagellate</name>
    <dbReference type="NCBI Taxonomy" id="89957"/>
    <lineage>
        <taxon>Eukaryota</taxon>
        <taxon>Sar</taxon>
        <taxon>Alveolata</taxon>
        <taxon>Dinophyceae</taxon>
        <taxon>Suessiales</taxon>
        <taxon>Suessiaceae</taxon>
        <taxon>Polarella</taxon>
    </lineage>
</organism>
<dbReference type="PANTHER" id="PTHR10903">
    <property type="entry name" value="GTPASE, IMAP FAMILY MEMBER-RELATED"/>
    <property type="match status" value="1"/>
</dbReference>
<keyword evidence="9" id="KW-0378">Hydrolase</keyword>
<evidence type="ECO:0000259" key="17">
    <source>
        <dbReference type="Pfam" id="PF04548"/>
    </source>
</evidence>
<name>A0A813GPH4_POLGL</name>
<keyword evidence="14" id="KW-0342">GTP-binding</keyword>
<keyword evidence="5" id="KW-0934">Plastid</keyword>
<accession>A0A813GPH4</accession>
<dbReference type="PANTHER" id="PTHR10903:SF135">
    <property type="entry name" value="TRANSLOCASE OF CHLOROPLAST 120, CHLOROPLASTIC-RELATED"/>
    <property type="match status" value="1"/>
</dbReference>
<dbReference type="OrthoDB" id="8954335at2759"/>
<evidence type="ECO:0000256" key="16">
    <source>
        <dbReference type="ARBA" id="ARBA00024013"/>
    </source>
</evidence>
<dbReference type="OMA" id="EGRMTIM"/>
<evidence type="ECO:0000256" key="9">
    <source>
        <dbReference type="ARBA" id="ARBA00022801"/>
    </source>
</evidence>
<feature type="non-terminal residue" evidence="18">
    <location>
        <position position="1"/>
    </location>
</feature>
<keyword evidence="15" id="KW-0472">Membrane</keyword>
<keyword evidence="10" id="KW-1002">Plastid outer membrane</keyword>
<keyword evidence="6" id="KW-0812">Transmembrane</keyword>
<gene>
    <name evidence="18" type="ORF">PGLA1383_LOCUS45601</name>
</gene>
<evidence type="ECO:0000256" key="13">
    <source>
        <dbReference type="ARBA" id="ARBA00022989"/>
    </source>
</evidence>
<keyword evidence="8" id="KW-0547">Nucleotide-binding</keyword>
<dbReference type="GO" id="GO:0009707">
    <property type="term" value="C:chloroplast outer membrane"/>
    <property type="evidence" value="ECO:0007669"/>
    <property type="project" value="UniProtKB-SubCell"/>
</dbReference>
<dbReference type="GO" id="GO:0046872">
    <property type="term" value="F:metal ion binding"/>
    <property type="evidence" value="ECO:0007669"/>
    <property type="project" value="UniProtKB-KW"/>
</dbReference>
<keyword evidence="13" id="KW-1133">Transmembrane helix</keyword>
<evidence type="ECO:0000313" key="18">
    <source>
        <dbReference type="EMBL" id="CAE8629027.1"/>
    </source>
</evidence>
<sequence length="189" mass="20524">MGLSFSCCRQGVERDSRHDVPDEDSRGYTKGIYDESAQIVVQGGQPNKQWVLPAEGRMTIMMFGMTGAGKSAMGNLLAGSKAFASGDDTASVTNLDSVMRYKATDSSIIILDTVGLGDTEIDQDKVVTSIRDVAVSTPDGIDAMLFVMRNARITDDAIARLIYVTEYLWGSECLLNLYIVVTFAPKYLA</sequence>
<keyword evidence="11" id="KW-0460">Magnesium</keyword>
<comment type="subcellular location">
    <subcellularLocation>
        <location evidence="2">Membrane</location>
        <topology evidence="2">Single-pass membrane protein</topology>
    </subcellularLocation>
    <subcellularLocation>
        <location evidence="16">Plastid</location>
        <location evidence="16">Chloroplast outer membrane</location>
    </subcellularLocation>
</comment>
<dbReference type="GO" id="GO:0005525">
    <property type="term" value="F:GTP binding"/>
    <property type="evidence" value="ECO:0007669"/>
    <property type="project" value="UniProtKB-KW"/>
</dbReference>
<reference evidence="18" key="1">
    <citation type="submission" date="2021-02" db="EMBL/GenBank/DDBJ databases">
        <authorList>
            <person name="Dougan E. K."/>
            <person name="Rhodes N."/>
            <person name="Thang M."/>
            <person name="Chan C."/>
        </authorList>
    </citation>
    <scope>NUCLEOTIDE SEQUENCE</scope>
</reference>
<dbReference type="InterPro" id="IPR045058">
    <property type="entry name" value="GIMA/IAN/Toc"/>
</dbReference>
<evidence type="ECO:0000256" key="8">
    <source>
        <dbReference type="ARBA" id="ARBA00022741"/>
    </source>
</evidence>
<evidence type="ECO:0000256" key="10">
    <source>
        <dbReference type="ARBA" id="ARBA00022805"/>
    </source>
</evidence>
<evidence type="ECO:0000256" key="12">
    <source>
        <dbReference type="ARBA" id="ARBA00022927"/>
    </source>
</evidence>
<evidence type="ECO:0000256" key="5">
    <source>
        <dbReference type="ARBA" id="ARBA00022640"/>
    </source>
</evidence>
<dbReference type="Pfam" id="PF04548">
    <property type="entry name" value="AIG1"/>
    <property type="match status" value="1"/>
</dbReference>
<evidence type="ECO:0000256" key="14">
    <source>
        <dbReference type="ARBA" id="ARBA00023134"/>
    </source>
</evidence>
<evidence type="ECO:0000256" key="1">
    <source>
        <dbReference type="ARBA" id="ARBA00001946"/>
    </source>
</evidence>
<dbReference type="InterPro" id="IPR027417">
    <property type="entry name" value="P-loop_NTPase"/>
</dbReference>
<dbReference type="GO" id="GO:0016787">
    <property type="term" value="F:hydrolase activity"/>
    <property type="evidence" value="ECO:0007669"/>
    <property type="project" value="UniProtKB-KW"/>
</dbReference>
<protein>
    <recommendedName>
        <fullName evidence="17">AIG1-type G domain-containing protein</fullName>
    </recommendedName>
</protein>